<reference evidence="3" key="1">
    <citation type="journal article" date="2021" name="Nat. Commun.">
        <title>Genetic determinants of endophytism in the Arabidopsis root mycobiome.</title>
        <authorList>
            <person name="Mesny F."/>
            <person name="Miyauchi S."/>
            <person name="Thiergart T."/>
            <person name="Pickel B."/>
            <person name="Atanasova L."/>
            <person name="Karlsson M."/>
            <person name="Huettel B."/>
            <person name="Barry K.W."/>
            <person name="Haridas S."/>
            <person name="Chen C."/>
            <person name="Bauer D."/>
            <person name="Andreopoulos W."/>
            <person name="Pangilinan J."/>
            <person name="LaButti K."/>
            <person name="Riley R."/>
            <person name="Lipzen A."/>
            <person name="Clum A."/>
            <person name="Drula E."/>
            <person name="Henrissat B."/>
            <person name="Kohler A."/>
            <person name="Grigoriev I.V."/>
            <person name="Martin F.M."/>
            <person name="Hacquard S."/>
        </authorList>
    </citation>
    <scope>NUCLEOTIDE SEQUENCE</scope>
    <source>
        <strain evidence="3">MPI-CAGE-AT-0016</strain>
    </source>
</reference>
<keyword evidence="2" id="KW-0812">Transmembrane</keyword>
<keyword evidence="2" id="KW-0472">Membrane</keyword>
<keyword evidence="2" id="KW-1133">Transmembrane helix</keyword>
<evidence type="ECO:0000256" key="1">
    <source>
        <dbReference type="SAM" id="MobiDB-lite"/>
    </source>
</evidence>
<dbReference type="EMBL" id="JAGPXD010000007">
    <property type="protein sequence ID" value="KAH7347882.1"/>
    <property type="molecule type" value="Genomic_DNA"/>
</dbReference>
<proteinExistence type="predicted"/>
<feature type="transmembrane region" description="Helical" evidence="2">
    <location>
        <begin position="133"/>
        <end position="154"/>
    </location>
</feature>
<feature type="region of interest" description="Disordered" evidence="1">
    <location>
        <begin position="25"/>
        <end position="63"/>
    </location>
</feature>
<dbReference type="Proteomes" id="UP000813385">
    <property type="component" value="Unassembled WGS sequence"/>
</dbReference>
<keyword evidence="4" id="KW-1185">Reference proteome</keyword>
<organism evidence="3 4">
    <name type="scientific">Plectosphaerella cucumerina</name>
    <dbReference type="NCBI Taxonomy" id="40658"/>
    <lineage>
        <taxon>Eukaryota</taxon>
        <taxon>Fungi</taxon>
        <taxon>Dikarya</taxon>
        <taxon>Ascomycota</taxon>
        <taxon>Pezizomycotina</taxon>
        <taxon>Sordariomycetes</taxon>
        <taxon>Hypocreomycetidae</taxon>
        <taxon>Glomerellales</taxon>
        <taxon>Plectosphaerellaceae</taxon>
        <taxon>Plectosphaerella</taxon>
    </lineage>
</organism>
<evidence type="ECO:0000313" key="3">
    <source>
        <dbReference type="EMBL" id="KAH7347882.1"/>
    </source>
</evidence>
<evidence type="ECO:0000256" key="2">
    <source>
        <dbReference type="SAM" id="Phobius"/>
    </source>
</evidence>
<protein>
    <submittedName>
        <fullName evidence="3">Uncharacterized protein</fullName>
    </submittedName>
</protein>
<sequence length="216" mass="23497">MHSRNRILSARLDLRTTSGPDVALPVFSFRPGSPRLPLRRPPPSRRPPLAQPLDASNPSRHTQPLRAGLQIFPAYTRLPTQRAIQHPFIHSAGRSKNTRLPSPYPPYSPIHPVSCCSRPSSHTCLNAHPPPHAHWAVAILLTVLGPVLVSFSLFNAQVRYRARAGPAPPPIVALESGSPVPMWSGHTLPAPFPCRACGLPVPERLSLRQTSSGPST</sequence>
<accession>A0A8K0WZG3</accession>
<comment type="caution">
    <text evidence="3">The sequence shown here is derived from an EMBL/GenBank/DDBJ whole genome shotgun (WGS) entry which is preliminary data.</text>
</comment>
<name>A0A8K0WZG3_9PEZI</name>
<evidence type="ECO:0000313" key="4">
    <source>
        <dbReference type="Proteomes" id="UP000813385"/>
    </source>
</evidence>
<gene>
    <name evidence="3" type="ORF">B0T11DRAFT_145729</name>
</gene>
<dbReference type="AlphaFoldDB" id="A0A8K0WZG3"/>
<feature type="compositionally biased region" description="Pro residues" evidence="1">
    <location>
        <begin position="39"/>
        <end position="50"/>
    </location>
</feature>